<reference evidence="1 2" key="1">
    <citation type="journal article" date="2022" name="bioRxiv">
        <title>Genomics of Preaxostyla Flagellates Illuminates Evolutionary Transitions and the Path Towards Mitochondrial Loss.</title>
        <authorList>
            <person name="Novak L.V.F."/>
            <person name="Treitli S.C."/>
            <person name="Pyrih J."/>
            <person name="Halakuc P."/>
            <person name="Pipaliya S.V."/>
            <person name="Vacek V."/>
            <person name="Brzon O."/>
            <person name="Soukal P."/>
            <person name="Eme L."/>
            <person name="Dacks J.B."/>
            <person name="Karnkowska A."/>
            <person name="Elias M."/>
            <person name="Hampl V."/>
        </authorList>
    </citation>
    <scope>NUCLEOTIDE SEQUENCE [LARGE SCALE GENOMIC DNA]</scope>
    <source>
        <strain evidence="1">NAU3</strain>
        <tissue evidence="1">Gut</tissue>
    </source>
</reference>
<comment type="caution">
    <text evidence="1">The sequence shown here is derived from an EMBL/GenBank/DDBJ whole genome shotgun (WGS) entry which is preliminary data.</text>
</comment>
<dbReference type="InterPro" id="IPR011050">
    <property type="entry name" value="Pectin_lyase_fold/virulence"/>
</dbReference>
<evidence type="ECO:0000313" key="2">
    <source>
        <dbReference type="Proteomes" id="UP001281761"/>
    </source>
</evidence>
<keyword evidence="2" id="KW-1185">Reference proteome</keyword>
<organism evidence="1 2">
    <name type="scientific">Blattamonas nauphoetae</name>
    <dbReference type="NCBI Taxonomy" id="2049346"/>
    <lineage>
        <taxon>Eukaryota</taxon>
        <taxon>Metamonada</taxon>
        <taxon>Preaxostyla</taxon>
        <taxon>Oxymonadida</taxon>
        <taxon>Blattamonas</taxon>
    </lineage>
</organism>
<evidence type="ECO:0000313" key="1">
    <source>
        <dbReference type="EMBL" id="KAK2952590.1"/>
    </source>
</evidence>
<proteinExistence type="predicted"/>
<sequence>MSASNCHFHNFSTSSITSPSKEVPVRPTTLVCGSSFSFVSNGLYGTIVSDINADGDFLASNLTVSSNHAHNEAGYTDSQRQSFISGTKVQDCLFNSCTTTGSGGGLCFIGNGEFEVIHCKFVGCRATSTSSHGGGFSYSTDFLTETSTLNVDGCVIVDCSSSYVAGGFFTGSWNNRSDCVDAAIKGLEITGCSASGHSGGLLLQFLNHATITNVKLSNCRSSIVDMISISGLWSALSLSSVQATSSGQRSQKAFSISYTYGPVKWNSFRIISNANYSDGMISVYAVWGTYFPNAPNGNVISLYPLPTFSDIVIERGESSTGGPTFWFHNQWDPKFKGTFNPRTVFHTPSTSLTTASQPTVYANSQNQRKWVEGSEIRLNSKNGKEEAFCWLLPSKCRSLGGLIPRTGSAFEGKIVLEAGEFGERDVNLRERVLDMSGVSTSQTVLKDGGSATALVRVAAGGGLSLSQLTIQAGASVPILSSSGQVTLSAVRIVNPKQRTVSMIEGKGGRITATGFTVADISFSRGSLLDLTNTELDLSSMTFSEISNTGAGSVVRCTSSKSVSLSNVVFVDCVSSSSAHALVFDGTSLSQPPSLILLSVSFSHSESSMMSVRNENSMPEVSVVGKDLGAWINIANWKGSLSPSLETALWGEDTKNKISSSLLVYLVEIGDEVLVGGEQSASIADCGHFGVGCATMSEGWERVRTRSESPHIVIGSSMGMESLSFDGDKIVTLSGTGLPTPTLTASGSTTLSIVAGSLTISSIEFSINSALATPLFVVNGGSLTLESSVSVGNPVTSAHQNCLLSISSGSATLNSPTITFTPGATFTSNSLFEQSGGVLIVTGSTFSNIVKTNAHGSVISAALTTHTNKLSIESTTFASCSSSAGNGGALAVTITSGSLSLNTCRFAGCSSGKDGGALWISCSSTVPSTGVIISASFSDCACSSTGLGEWVFVEGYTFTSLIVESSWSITPQLLHPADITNLWGTDLNELVESNYRSVSLLLFLTQYKATTVEIASNGRDLGLTIVHQRFQL</sequence>
<dbReference type="EMBL" id="JARBJD010000101">
    <property type="protein sequence ID" value="KAK2952590.1"/>
    <property type="molecule type" value="Genomic_DNA"/>
</dbReference>
<dbReference type="SUPFAM" id="SSF51126">
    <property type="entry name" value="Pectin lyase-like"/>
    <property type="match status" value="2"/>
</dbReference>
<gene>
    <name evidence="1" type="ORF">BLNAU_12418</name>
</gene>
<dbReference type="Proteomes" id="UP001281761">
    <property type="component" value="Unassembled WGS sequence"/>
</dbReference>
<protein>
    <submittedName>
        <fullName evidence="1">Uncharacterized protein</fullName>
    </submittedName>
</protein>
<name>A0ABQ9XMZ7_9EUKA</name>
<accession>A0ABQ9XMZ7</accession>